<evidence type="ECO:0000313" key="16">
    <source>
        <dbReference type="Proteomes" id="UP001141806"/>
    </source>
</evidence>
<dbReference type="OrthoDB" id="598358at2759"/>
<dbReference type="InterPro" id="IPR032675">
    <property type="entry name" value="LRR_dom_sf"/>
</dbReference>
<accession>A0A9Q0KMH7</accession>
<dbReference type="Pfam" id="PF00560">
    <property type="entry name" value="LRR_1"/>
    <property type="match status" value="1"/>
</dbReference>
<evidence type="ECO:0000256" key="1">
    <source>
        <dbReference type="ARBA" id="ARBA00004167"/>
    </source>
</evidence>
<dbReference type="Gene3D" id="3.80.10.10">
    <property type="entry name" value="Ribonuclease Inhibitor"/>
    <property type="match status" value="1"/>
</dbReference>
<reference evidence="15" key="1">
    <citation type="journal article" date="2023" name="Plant J.">
        <title>The genome of the king protea, Protea cynaroides.</title>
        <authorList>
            <person name="Chang J."/>
            <person name="Duong T.A."/>
            <person name="Schoeman C."/>
            <person name="Ma X."/>
            <person name="Roodt D."/>
            <person name="Barker N."/>
            <person name="Li Z."/>
            <person name="Van de Peer Y."/>
            <person name="Mizrachi E."/>
        </authorList>
    </citation>
    <scope>NUCLEOTIDE SEQUENCE</scope>
    <source>
        <tissue evidence="15">Young leaves</tissue>
    </source>
</reference>
<dbReference type="Pfam" id="PF13855">
    <property type="entry name" value="LRR_8"/>
    <property type="match status" value="1"/>
</dbReference>
<keyword evidence="9 12" id="KW-1133">Transmembrane helix</keyword>
<dbReference type="PANTHER" id="PTHR48006:SF87">
    <property type="entry name" value="INACTIVE LRR RECEPTOR-LIKE SERINE_THREONINE-PROTEIN KINASE BIR2"/>
    <property type="match status" value="1"/>
</dbReference>
<feature type="signal peptide" evidence="13">
    <location>
        <begin position="1"/>
        <end position="23"/>
    </location>
</feature>
<dbReference type="InterPro" id="IPR001245">
    <property type="entry name" value="Ser-Thr/Tyr_kinase_cat_dom"/>
</dbReference>
<evidence type="ECO:0000256" key="11">
    <source>
        <dbReference type="ARBA" id="ARBA00023180"/>
    </source>
</evidence>
<dbReference type="InterPro" id="IPR013210">
    <property type="entry name" value="LRR_N_plant-typ"/>
</dbReference>
<evidence type="ECO:0000256" key="3">
    <source>
        <dbReference type="ARBA" id="ARBA00022614"/>
    </source>
</evidence>
<dbReference type="InterPro" id="IPR000719">
    <property type="entry name" value="Prot_kinase_dom"/>
</dbReference>
<dbReference type="InterPro" id="IPR001611">
    <property type="entry name" value="Leu-rich_rpt"/>
</dbReference>
<comment type="subcellular location">
    <subcellularLocation>
        <location evidence="1">Membrane</location>
        <topology evidence="1">Single-pass membrane protein</topology>
    </subcellularLocation>
</comment>
<keyword evidence="2" id="KW-0597">Phosphoprotein</keyword>
<dbReference type="InterPro" id="IPR051824">
    <property type="entry name" value="LRR_Rcpt-Like_S/T_Kinase"/>
</dbReference>
<evidence type="ECO:0000256" key="7">
    <source>
        <dbReference type="ARBA" id="ARBA00022741"/>
    </source>
</evidence>
<keyword evidence="3" id="KW-0433">Leucine-rich repeat</keyword>
<dbReference type="GO" id="GO:0016020">
    <property type="term" value="C:membrane"/>
    <property type="evidence" value="ECO:0007669"/>
    <property type="project" value="UniProtKB-SubCell"/>
</dbReference>
<feature type="transmembrane region" description="Helical" evidence="12">
    <location>
        <begin position="220"/>
        <end position="247"/>
    </location>
</feature>
<dbReference type="FunFam" id="3.30.200.20:FF:000428">
    <property type="entry name" value="Inactive LRR receptor-like serine/threonine-protein kinase BIR2"/>
    <property type="match status" value="1"/>
</dbReference>
<evidence type="ECO:0000256" key="5">
    <source>
        <dbReference type="ARBA" id="ARBA00022729"/>
    </source>
</evidence>
<protein>
    <recommendedName>
        <fullName evidence="14">Protein kinase domain-containing protein</fullName>
    </recommendedName>
</protein>
<feature type="domain" description="Protein kinase" evidence="14">
    <location>
        <begin position="302"/>
        <end position="583"/>
    </location>
</feature>
<dbReference type="InterPro" id="IPR011009">
    <property type="entry name" value="Kinase-like_dom_sf"/>
</dbReference>
<dbReference type="PRINTS" id="PR00019">
    <property type="entry name" value="LEURICHRPT"/>
</dbReference>
<dbReference type="PROSITE" id="PS50011">
    <property type="entry name" value="PROTEIN_KINASE_DOM"/>
    <property type="match status" value="1"/>
</dbReference>
<name>A0A9Q0KMH7_9MAGN</name>
<dbReference type="CDD" id="cd14066">
    <property type="entry name" value="STKc_IRAK"/>
    <property type="match status" value="1"/>
</dbReference>
<dbReference type="SUPFAM" id="SSF56112">
    <property type="entry name" value="Protein kinase-like (PK-like)"/>
    <property type="match status" value="1"/>
</dbReference>
<evidence type="ECO:0000256" key="12">
    <source>
        <dbReference type="SAM" id="Phobius"/>
    </source>
</evidence>
<keyword evidence="8" id="KW-0067">ATP-binding</keyword>
<evidence type="ECO:0000256" key="10">
    <source>
        <dbReference type="ARBA" id="ARBA00023136"/>
    </source>
</evidence>
<keyword evidence="5 13" id="KW-0732">Signal</keyword>
<dbReference type="Pfam" id="PF07714">
    <property type="entry name" value="PK_Tyr_Ser-Thr"/>
    <property type="match status" value="1"/>
</dbReference>
<keyword evidence="6" id="KW-0677">Repeat</keyword>
<dbReference type="Pfam" id="PF08263">
    <property type="entry name" value="LRRNT_2"/>
    <property type="match status" value="1"/>
</dbReference>
<keyword evidence="10 12" id="KW-0472">Membrane</keyword>
<evidence type="ECO:0000256" key="13">
    <source>
        <dbReference type="SAM" id="SignalP"/>
    </source>
</evidence>
<dbReference type="Gene3D" id="3.30.200.20">
    <property type="entry name" value="Phosphorylase Kinase, domain 1"/>
    <property type="match status" value="1"/>
</dbReference>
<organism evidence="15 16">
    <name type="scientific">Protea cynaroides</name>
    <dbReference type="NCBI Taxonomy" id="273540"/>
    <lineage>
        <taxon>Eukaryota</taxon>
        <taxon>Viridiplantae</taxon>
        <taxon>Streptophyta</taxon>
        <taxon>Embryophyta</taxon>
        <taxon>Tracheophyta</taxon>
        <taxon>Spermatophyta</taxon>
        <taxon>Magnoliopsida</taxon>
        <taxon>Proteales</taxon>
        <taxon>Proteaceae</taxon>
        <taxon>Protea</taxon>
    </lineage>
</organism>
<feature type="chain" id="PRO_5040151216" description="Protein kinase domain-containing protein" evidence="13">
    <location>
        <begin position="24"/>
        <end position="609"/>
    </location>
</feature>
<evidence type="ECO:0000259" key="14">
    <source>
        <dbReference type="PROSITE" id="PS50011"/>
    </source>
</evidence>
<dbReference type="GO" id="GO:0004672">
    <property type="term" value="F:protein kinase activity"/>
    <property type="evidence" value="ECO:0007669"/>
    <property type="project" value="InterPro"/>
</dbReference>
<dbReference type="FunFam" id="3.80.10.10:FF:000415">
    <property type="entry name" value="Inactive LRR receptor-like serine/threonine-protein kinase BIR2"/>
    <property type="match status" value="1"/>
</dbReference>
<dbReference type="PANTHER" id="PTHR48006">
    <property type="entry name" value="LEUCINE-RICH REPEAT-CONTAINING PROTEIN DDB_G0281931-RELATED"/>
    <property type="match status" value="1"/>
</dbReference>
<keyword evidence="7" id="KW-0547">Nucleotide-binding</keyword>
<dbReference type="EMBL" id="JAMYWD010000004">
    <property type="protein sequence ID" value="KAJ4972946.1"/>
    <property type="molecule type" value="Genomic_DNA"/>
</dbReference>
<evidence type="ECO:0000256" key="2">
    <source>
        <dbReference type="ARBA" id="ARBA00022553"/>
    </source>
</evidence>
<gene>
    <name evidence="15" type="ORF">NE237_006120</name>
</gene>
<evidence type="ECO:0000256" key="6">
    <source>
        <dbReference type="ARBA" id="ARBA00022737"/>
    </source>
</evidence>
<keyword evidence="11" id="KW-0325">Glycoprotein</keyword>
<evidence type="ECO:0000256" key="9">
    <source>
        <dbReference type="ARBA" id="ARBA00022989"/>
    </source>
</evidence>
<dbReference type="Gene3D" id="1.10.510.10">
    <property type="entry name" value="Transferase(Phosphotransferase) domain 1"/>
    <property type="match status" value="1"/>
</dbReference>
<dbReference type="FunFam" id="1.10.510.10:FF:000609">
    <property type="entry name" value="Inactive LRR receptor-like serine/threonine-protein kinase BIR2"/>
    <property type="match status" value="1"/>
</dbReference>
<sequence>MARSRFKTTLLLILRTSMIAVFAVVEDDVRCLQGVKQSFEDPQRQLSSWDFSNTSVGYICRFVGVSCWNERENRLIGLSLPTMMLSGVIPASLQYCQSLQSLDLSGNNVSGTIPTAISTWLPYLVTLDLSNNALSGPIPPELADCKYLNSLVLSDNSLNGSIPYELSSLNRLKKFSVANNYLSGSIPSSFSNYDSADFSGNSGLCGSPLGSCGGLSRKNLVIIVAAGVFGALVSLLLGLALWWWCFVKTSRRRRRKRHGTGKDDDSSWADRLRAHKFVQVSLFQKPLVKIKLVDLMAATNNFDPDNIIISTRSGTTYKAVLPDGSALAIKRLNSCKLSEKQFRSEMTRLGQLRHPNLVPLLGFCVVENEKLLVYKHMANGTLFSLLHGSAKTVGHVNSLDWPTRLKIGIGAARGLAWLHHGCNPAFLHQNISSNVIFLDEDLDARIIDFGLARLMSSAGSNGSSFVHGDFGEFGYVAPEYSSTMVASLKGDVYGFGVVLLELVTGQKPLEVSNFEDGFKGNLVDLINQLSAAGRSMDVVDKSLVGKGHDDEILQFLRVACGCIIPRPKDRSSMYQVYQSLRTISESQDFSERFDEFPLIFGRQDSDILE</sequence>
<dbReference type="GO" id="GO:0005524">
    <property type="term" value="F:ATP binding"/>
    <property type="evidence" value="ECO:0007669"/>
    <property type="project" value="UniProtKB-KW"/>
</dbReference>
<dbReference type="SUPFAM" id="SSF52058">
    <property type="entry name" value="L domain-like"/>
    <property type="match status" value="1"/>
</dbReference>
<evidence type="ECO:0000313" key="15">
    <source>
        <dbReference type="EMBL" id="KAJ4972946.1"/>
    </source>
</evidence>
<proteinExistence type="predicted"/>
<evidence type="ECO:0000256" key="8">
    <source>
        <dbReference type="ARBA" id="ARBA00022840"/>
    </source>
</evidence>
<keyword evidence="16" id="KW-1185">Reference proteome</keyword>
<comment type="caution">
    <text evidence="15">The sequence shown here is derived from an EMBL/GenBank/DDBJ whole genome shotgun (WGS) entry which is preliminary data.</text>
</comment>
<evidence type="ECO:0000256" key="4">
    <source>
        <dbReference type="ARBA" id="ARBA00022692"/>
    </source>
</evidence>
<keyword evidence="4 12" id="KW-0812">Transmembrane</keyword>
<dbReference type="Proteomes" id="UP001141806">
    <property type="component" value="Unassembled WGS sequence"/>
</dbReference>
<dbReference type="AlphaFoldDB" id="A0A9Q0KMH7"/>